<proteinExistence type="predicted"/>
<protein>
    <recommendedName>
        <fullName evidence="5">Lipopolysaccharide biosynthesis protein</fullName>
    </recommendedName>
</protein>
<geneLocation type="plasmid" evidence="4">
    <name>pnp95</name>
</geneLocation>
<feature type="transmembrane region" description="Helical" evidence="2">
    <location>
        <begin position="452"/>
        <end position="472"/>
    </location>
</feature>
<evidence type="ECO:0000256" key="2">
    <source>
        <dbReference type="SAM" id="Phobius"/>
    </source>
</evidence>
<evidence type="ECO:0000313" key="4">
    <source>
        <dbReference type="Proteomes" id="UP000327030"/>
    </source>
</evidence>
<dbReference type="EMBL" id="CP043029">
    <property type="protein sequence ID" value="QFJ56346.1"/>
    <property type="molecule type" value="Genomic_DNA"/>
</dbReference>
<dbReference type="AlphaFoldDB" id="A0A5P6VUM5"/>
<gene>
    <name evidence="3" type="ORF">FXF36_15640</name>
</gene>
<evidence type="ECO:0000256" key="1">
    <source>
        <dbReference type="SAM" id="Coils"/>
    </source>
</evidence>
<sequence>MDQIEKQISEKVVLVNHVDDGEVEIDLFNVFGLMGQMKKLVSLLLILAILVGAVLGVLYSGFEHLSGKGSYARAMVTFQFEGIDQGLDPNGASFDVNLIKSPYVIQNALDEIGGYSENYIETIRQNISIQGVVPKDAVEKITTIEKMAEKDATQYEKVLDVAYFPSQYIVYLYDDGTFSPKEMTQILDQILLSYKQYFLDTYANTNALTVTSNLLKEDDYDYGESVDLVKTQIQLMLSYVNEKMVEAPDFRSSRTGLSFEDIVTALQFVQDVDLARLTSFIESSSLTKERNRQLEYYQYMIRETSNKIAEKQTQLESIENTIASYQKDPVVIVSGADSTLEYGEKSEYYDDMISKKTAINKEISELNTRLNEYYIKYNALVEHEAISSSTSEYEYADKLLAKLDDTIASWVAQIEETTQEYYSTTLYSNAVKIAVAPQYYVDGGIVHIAKNMAVPAGVLVLLVLIWWFGHGVREELKTSKKKEKVEE</sequence>
<keyword evidence="1" id="KW-0175">Coiled coil</keyword>
<feature type="transmembrane region" description="Helical" evidence="2">
    <location>
        <begin position="40"/>
        <end position="62"/>
    </location>
</feature>
<evidence type="ECO:0008006" key="5">
    <source>
        <dbReference type="Google" id="ProtNLM"/>
    </source>
</evidence>
<keyword evidence="3" id="KW-0614">Plasmid</keyword>
<organism evidence="3 4">
    <name type="scientific">Pseudobutyrivibrio xylanivorans</name>
    <dbReference type="NCBI Taxonomy" id="185007"/>
    <lineage>
        <taxon>Bacteria</taxon>
        <taxon>Bacillati</taxon>
        <taxon>Bacillota</taxon>
        <taxon>Clostridia</taxon>
        <taxon>Lachnospirales</taxon>
        <taxon>Lachnospiraceae</taxon>
        <taxon>Pseudobutyrivibrio</taxon>
    </lineage>
</organism>
<evidence type="ECO:0000313" key="3">
    <source>
        <dbReference type="EMBL" id="QFJ56346.1"/>
    </source>
</evidence>
<feature type="coiled-coil region" evidence="1">
    <location>
        <begin position="301"/>
        <end position="328"/>
    </location>
</feature>
<reference evidence="4" key="1">
    <citation type="submission" date="2019-08" db="EMBL/GenBank/DDBJ databases">
        <title>Complete Genome Sequence of the Polysaccharide-Degrading Rumen Bacterium Pseudobutyrivibrio xylanivorans MA3014.</title>
        <authorList>
            <person name="Palevich N."/>
            <person name="Maclean P.H."/>
            <person name="Kelly W.J."/>
            <person name="Leahy S.C."/>
            <person name="Rakonjac J."/>
            <person name="Attwood G.T."/>
        </authorList>
    </citation>
    <scope>NUCLEOTIDE SEQUENCE [LARGE SCALE GENOMIC DNA]</scope>
    <source>
        <strain evidence="4">MA3014</strain>
        <plasmid evidence="4">pnp95</plasmid>
    </source>
</reference>
<keyword evidence="2" id="KW-0812">Transmembrane</keyword>
<dbReference type="Proteomes" id="UP000327030">
    <property type="component" value="Plasmid pNP95"/>
</dbReference>
<keyword evidence="2" id="KW-0472">Membrane</keyword>
<dbReference type="KEGG" id="pxv:FXF36_15640"/>
<dbReference type="OrthoDB" id="2079159at2"/>
<accession>A0A5P6VUM5</accession>
<name>A0A5P6VUM5_PSEXY</name>
<dbReference type="RefSeq" id="WP_151625973.1">
    <property type="nucleotide sequence ID" value="NZ_CP043029.1"/>
</dbReference>
<keyword evidence="2" id="KW-1133">Transmembrane helix</keyword>